<sequence>MVKSNTKEPIPDCGSPDQVPVYKKLDKVLVLVLLTDLTESEKIELVRGKLGQYIEDGIKIKTWTPSTKLLRSISQRGPNRDSRANIHALAMLAFQSGLEFVTAGTSFLVANELTKRILRNTCRPGESNTELVVMIVVRTNPRKTNPLPAHLEWLSWKGQDGIRVVATRFRIQLWDLYGLGDINPFELTERRDGQETLSECLAMYQMGNYVDHFPEFEGRGFDEIDFSTIHDSSMVLCDPDAPPFTIQKGISTTHLETLKAVVPILSSRLPPELIDSTIAHLTHQPRIQGPLWRKPQTDKHIHFFLMYPETEKHIKNMALKIRDSYRATHRGHPGITVELISFERHQMRSRRDMISFYNEYRVFNPSQELGFPTLHLIPEDDSPGYPYDTPLRQRLKFCLVSEAEAAFDPEQPFYSNPPPWAPITAYNNGEYDPFTECIPVFYLTKELTPEQDLAVKAAISKKDPGYGNESGQLEDSDFDDEDEYEWGGIDERKRKDARFVPWEKDDDATLDDIFKILVEVYNYQGMGYQCLNIFCIDRDSPTDRCLLLVQADLYLSGKSPQKKAKQLRNMIAPTLRGFRYIRISAEEAHAATADLDSCQRMIEEVGRGDDEGKHFIRSDWPNQRSLVPEPPFRPGFPYPGRGHASQWELFNI</sequence>
<name>A0A9W9KPQ2_9EURO</name>
<accession>A0A9W9KPQ2</accession>
<dbReference type="Proteomes" id="UP001149165">
    <property type="component" value="Unassembled WGS sequence"/>
</dbReference>
<evidence type="ECO:0000313" key="2">
    <source>
        <dbReference type="Proteomes" id="UP001149165"/>
    </source>
</evidence>
<protein>
    <submittedName>
        <fullName evidence="1">Uncharacterized protein</fullName>
    </submittedName>
</protein>
<reference evidence="1" key="1">
    <citation type="submission" date="2022-11" db="EMBL/GenBank/DDBJ databases">
        <authorList>
            <person name="Petersen C."/>
        </authorList>
    </citation>
    <scope>NUCLEOTIDE SEQUENCE</scope>
    <source>
        <strain evidence="1">IBT 30069</strain>
    </source>
</reference>
<gene>
    <name evidence="1" type="ORF">N7456_001812</name>
</gene>
<dbReference type="OrthoDB" id="4357450at2759"/>
<keyword evidence="2" id="KW-1185">Reference proteome</keyword>
<organism evidence="1 2">
    <name type="scientific">Penicillium angulare</name>
    <dbReference type="NCBI Taxonomy" id="116970"/>
    <lineage>
        <taxon>Eukaryota</taxon>
        <taxon>Fungi</taxon>
        <taxon>Dikarya</taxon>
        <taxon>Ascomycota</taxon>
        <taxon>Pezizomycotina</taxon>
        <taxon>Eurotiomycetes</taxon>
        <taxon>Eurotiomycetidae</taxon>
        <taxon>Eurotiales</taxon>
        <taxon>Aspergillaceae</taxon>
        <taxon>Penicillium</taxon>
    </lineage>
</organism>
<evidence type="ECO:0000313" key="1">
    <source>
        <dbReference type="EMBL" id="KAJ5113278.1"/>
    </source>
</evidence>
<proteinExistence type="predicted"/>
<comment type="caution">
    <text evidence="1">The sequence shown here is derived from an EMBL/GenBank/DDBJ whole genome shotgun (WGS) entry which is preliminary data.</text>
</comment>
<dbReference type="AlphaFoldDB" id="A0A9W9KPQ2"/>
<reference evidence="1" key="2">
    <citation type="journal article" date="2023" name="IMA Fungus">
        <title>Comparative genomic study of the Penicillium genus elucidates a diverse pangenome and 15 lateral gene transfer events.</title>
        <authorList>
            <person name="Petersen C."/>
            <person name="Sorensen T."/>
            <person name="Nielsen M.R."/>
            <person name="Sondergaard T.E."/>
            <person name="Sorensen J.L."/>
            <person name="Fitzpatrick D.A."/>
            <person name="Frisvad J.C."/>
            <person name="Nielsen K.L."/>
        </authorList>
    </citation>
    <scope>NUCLEOTIDE SEQUENCE</scope>
    <source>
        <strain evidence="1">IBT 30069</strain>
    </source>
</reference>
<dbReference type="EMBL" id="JAPQKH010000002">
    <property type="protein sequence ID" value="KAJ5113278.1"/>
    <property type="molecule type" value="Genomic_DNA"/>
</dbReference>